<feature type="compositionally biased region" description="Low complexity" evidence="1">
    <location>
        <begin position="2855"/>
        <end position="2866"/>
    </location>
</feature>
<feature type="region of interest" description="Disordered" evidence="1">
    <location>
        <begin position="2792"/>
        <end position="2901"/>
    </location>
</feature>
<feature type="transmembrane region" description="Helical" evidence="2">
    <location>
        <begin position="1284"/>
        <end position="1304"/>
    </location>
</feature>
<feature type="compositionally biased region" description="Polar residues" evidence="1">
    <location>
        <begin position="2890"/>
        <end position="2901"/>
    </location>
</feature>
<evidence type="ECO:0000256" key="1">
    <source>
        <dbReference type="SAM" id="MobiDB-lite"/>
    </source>
</evidence>
<feature type="transmembrane region" description="Helical" evidence="2">
    <location>
        <begin position="935"/>
        <end position="956"/>
    </location>
</feature>
<protein>
    <recommendedName>
        <fullName evidence="5">Glycosyltransferase family 4 protein</fullName>
    </recommendedName>
</protein>
<evidence type="ECO:0000256" key="2">
    <source>
        <dbReference type="SAM" id="Phobius"/>
    </source>
</evidence>
<keyword evidence="4" id="KW-1185">Reference proteome</keyword>
<keyword evidence="2" id="KW-0812">Transmembrane</keyword>
<dbReference type="Gene3D" id="3.40.50.2000">
    <property type="entry name" value="Glycogen Phosphorylase B"/>
    <property type="match status" value="1"/>
</dbReference>
<dbReference type="PANTHER" id="PTHR12526:SF630">
    <property type="entry name" value="GLYCOSYLTRANSFERASE"/>
    <property type="match status" value="1"/>
</dbReference>
<sequence length="2901" mass="325842">MVNLLPIGEVGIGHPLEHWWQWTFIGIAASSALAGLFCFLLVILNVVRKWKKSERKYTSIPPRLKAFLEFHENGRPQNISEKPRTPASSFGVYLGPFTNLPTQAEVDLLSRWDILILDPLQVGLQETIAKVRPSNQHTRIGRLQLRDLHVPSQRQNDKDIIIAVEKVRDVIEKRFRNSNTPTSSFAGILLAGWEDWLPIPVFDALVQYIRSNGLDVYLEIAPPSFLGKQSPNMANFAGVVVRNGTILTSGHVRDYFQMAVMKSTVKAFVTQTCLRDFRVMIWETVDDEKSLSHSVIKRCYIWCRYYSAMVFINSKGALYDPASEGILEPLAAFQWLKDQRVMKLHNQWRSTHQLISSPTSGGSTAKLEQIVPSLRELTPVLDLSEKPQKSHKADASLDLTLIDPIAREEKNNSWFRHMPKIRGSPLSFSPTGKSYNLLGCFPIGLHATQDDYNQIVSTQRHLLRMGKLDQVPPSKLRTFGAFYRRLHHDGFAHESTHIDVNVLQCMDELAQGLWASSDSEDIVDPIEVYIALDSGLRTPGGVQFWAVSDVDVDTGSLTIFVSRYAPDLQSTILHAYLSNRGCSRHACFATEISVAGFAAGRPQTTLPKRFLQDIKLLTPSDIIFFFQHLKVSDQETGDTLVSQVRSLLEEQILDGPSFGQLRELDTAGYLSGKIPEQMIIESRGLWYEKHGYQHFDIDVALKVFRDVAANFIDILCSRRHDDLEKITDVLESVITADGFDAYSDIVALAIFCAARKAAYNEIYLEVSDRNPLFNEYSDQAGAFSELFALGSRCEDYFDLTPSAFGKLLSDRHREHYSKPHNQPPLQIEYATGYASSYAVAQIDIDDTVKVSEMPAYQRLTNLSVFAIPAFIDIMLLTTTGHGLYLSAFMSDPEKKSATIALMMSLPLSSAIGTWIAIGGTYYLNSVAFPASNMYVITRLIGGLVVTFTIALLGFIVVSAVEKSFQEGLVFALYFVALTSYLSLLAVLSSYQYLGSGFQNGRTIILSSVPILFVAPIITIFFPGYDTIIYLIALYIFLGVLFIGARSVGSQWVTWYHKINAIDDKKLQEWYIKVKGQGNKDVFDGMTDPAALVLARHSLLQDVKKERAKRIWMPATSDPLVLQLAQGWDATIFLLEWYCRLQGSKQPIPYSSTWNVQVKVGLASLIEAQRGIRLHNGFVLWRQAGDEVICGVLYFLIALLDRWIELLSGGNLLGLGADGSDTVRKATGLGLAYYLIGSVILDYKSYALNGLIDAQSPEPIRSAEYIRDAVVKSAKARRKLYFSTLAKFFSVHVWSLALTTAILFVLDGTRFGLIVFGAFVLCYSGLLLYQYNKVFSGSRTIKPLLIALGVAFPLGMVLRGLRPTHIESTIIPLGTATWIAALLSIRTAKIGIPRKPANTDTSNQGVFHAYSGLGEDQHWSQGELAKFFNNISAKTLGFTSSTEANSLLGIEVRAILMSCSEQYLSKPAAKAFPDTYSLVGEISKKWNDGTIKIQLVSMQRQLPSKANISALSCFSPDGDLHILINMPDEGNSKGRPFAANNYQFIAEIMLHAGAEFLMGMSHESSVLVESLPACRQASGHEKYKVSEIIRREIAKDESHETQALAISNSKKELLRQSCFGLDCDIMWDKIPGEIRSMLFRRCMGEKVDLTSANSQWLKRVLLKESKIDLQMFITRCDFGALLAMNKLRFFKSIRAEDSLEKSDGLSPRNIEAPTSEDFEFESEPTFLTKLLVRPLVGLYHGVGVSLKFFIVSLVADPEFHRELRFTLATRSQLFSNVITFLLSTVWIITKKAQNIIIPWFLFHNRDKAQKTWDGTKGTVYSLKKNRVIIQSLDETSTSFFHVRPQKDFKICKYAKLLDKEPEGSAELLGVSHFSKEMLLQSREIYAKGVLVNEYQYEYPNKTTGGVLRKNRNPRIPLSRTCITGEDEFQTVHFNKKGFIESGSYVFKDTESLVRFKYHYRKNAQFDDELLRAEFVFPHITCNINWCAPPARHAGKMERWIPNSRVTEATFVRGEDVFESTWFYDHQHHPTITTMLNGERCDTPDLILEDWLNVLKKPINCNFRMDNPLLDFPSLNTNFFSRLFRLNVKRSPISTSRARSQLWRAWKNDKYFDGVLTRYLDERLLREEPLLKPYWQKRDRGALTGAEGYLIMHTDAIMASSELSNDISSWTPLAIKLGDLHGFGQGGDALMFTRSQTLQPDTNDNLHVMAVDTGTWPNEGGGVSACRRDMVNNLKSIKWHMVVESANDFGLPKHQIEENVQSLKVVPLWGLDFLHPVHGVFHNKLDSEVNPVARNAKFEDIKRTFIPALTALVKAARAKTLSSSDVHQATRALVDLNTYFEGPRHWASVWTSDAVKNAWRNLWLSETLPNTKPPSEWFETELPTLAHLDAAMDLWFRYLFIFSIPVPEHIPDVFQASHHSVSASYGVVCKMKRNCTLQIWDHAISWRETNLYLSSALCVLQPFVRNSLLGLMRVTAVLALHHADQILPCADFFNIGWEIEVGSHYGNIEHRKKFARKIDPVVNGIPDMKKFSPVAEISSEKPTVTMLSHVWFAKDIKTAILAANVIVNEWGFKDYQLHIYGALDKDPVYSAECQEILASKSLGGNLTLMGTADPKTVLATSWLFLNSSVSEGLPLALGEAALTGVPVVCTDVGASLRVLTDRDDGSRFSEVVAPNDAQSLARAQINILAMIGEWAKYADDKPGEKCPILPFKPGPEDVAIITARMYAKKTQRRKLGLMARNIVQKAFSGERYLREHEQMLWIGKCTSLQKKGEDLDEFSSGYHEVFDPLIAPPTAMWSRTRPSSGRTSFSSVNDDDNNSVRESVWGNSPVEGRRGRPKSPASLYAQQPGGPSPPGGLSPNSSSENLPLWANRPRSRSRGRSPKPWTKDHQYSRSNLSTVSTFV</sequence>
<evidence type="ECO:0008006" key="5">
    <source>
        <dbReference type="Google" id="ProtNLM"/>
    </source>
</evidence>
<feature type="transmembrane region" description="Helical" evidence="2">
    <location>
        <begin position="1027"/>
        <end position="1047"/>
    </location>
</feature>
<comment type="caution">
    <text evidence="3">The sequence shown here is derived from an EMBL/GenBank/DDBJ whole genome shotgun (WGS) entry which is preliminary data.</text>
</comment>
<evidence type="ECO:0000313" key="3">
    <source>
        <dbReference type="EMBL" id="KAL2070955.1"/>
    </source>
</evidence>
<feature type="transmembrane region" description="Helical" evidence="2">
    <location>
        <begin position="859"/>
        <end position="879"/>
    </location>
</feature>
<feature type="transmembrane region" description="Helical" evidence="2">
    <location>
        <begin position="1310"/>
        <end position="1328"/>
    </location>
</feature>
<dbReference type="EMBL" id="JAZHXI010000006">
    <property type="protein sequence ID" value="KAL2070955.1"/>
    <property type="molecule type" value="Genomic_DNA"/>
</dbReference>
<feature type="transmembrane region" description="Helical" evidence="2">
    <location>
        <begin position="1002"/>
        <end position="1021"/>
    </location>
</feature>
<feature type="transmembrane region" description="Helical" evidence="2">
    <location>
        <begin position="20"/>
        <end position="47"/>
    </location>
</feature>
<keyword evidence="2" id="KW-1133">Transmembrane helix</keyword>
<proteinExistence type="predicted"/>
<feature type="transmembrane region" description="Helical" evidence="2">
    <location>
        <begin position="1340"/>
        <end position="1357"/>
    </location>
</feature>
<dbReference type="Proteomes" id="UP001595075">
    <property type="component" value="Unassembled WGS sequence"/>
</dbReference>
<name>A0ABR4CLX0_9HELO</name>
<dbReference type="PANTHER" id="PTHR12526">
    <property type="entry name" value="GLYCOSYLTRANSFERASE"/>
    <property type="match status" value="1"/>
</dbReference>
<feature type="transmembrane region" description="Helical" evidence="2">
    <location>
        <begin position="899"/>
        <end position="923"/>
    </location>
</feature>
<dbReference type="Pfam" id="PF13692">
    <property type="entry name" value="Glyco_trans_1_4"/>
    <property type="match status" value="1"/>
</dbReference>
<gene>
    <name evidence="3" type="ORF">VTL71DRAFT_13981</name>
</gene>
<organism evidence="3 4">
    <name type="scientific">Oculimacula yallundae</name>
    <dbReference type="NCBI Taxonomy" id="86028"/>
    <lineage>
        <taxon>Eukaryota</taxon>
        <taxon>Fungi</taxon>
        <taxon>Dikarya</taxon>
        <taxon>Ascomycota</taxon>
        <taxon>Pezizomycotina</taxon>
        <taxon>Leotiomycetes</taxon>
        <taxon>Helotiales</taxon>
        <taxon>Ploettnerulaceae</taxon>
        <taxon>Oculimacula</taxon>
    </lineage>
</organism>
<accession>A0ABR4CLX0</accession>
<evidence type="ECO:0000313" key="4">
    <source>
        <dbReference type="Proteomes" id="UP001595075"/>
    </source>
</evidence>
<feature type="compositionally biased region" description="Polar residues" evidence="1">
    <location>
        <begin position="2798"/>
        <end position="2807"/>
    </location>
</feature>
<reference evidence="3 4" key="1">
    <citation type="journal article" date="2024" name="Commun. Biol.">
        <title>Comparative genomic analysis of thermophilic fungi reveals convergent evolutionary adaptations and gene losses.</title>
        <authorList>
            <person name="Steindorff A.S."/>
            <person name="Aguilar-Pontes M.V."/>
            <person name="Robinson A.J."/>
            <person name="Andreopoulos B."/>
            <person name="LaButti K."/>
            <person name="Kuo A."/>
            <person name="Mondo S."/>
            <person name="Riley R."/>
            <person name="Otillar R."/>
            <person name="Haridas S."/>
            <person name="Lipzen A."/>
            <person name="Grimwood J."/>
            <person name="Schmutz J."/>
            <person name="Clum A."/>
            <person name="Reid I.D."/>
            <person name="Moisan M.C."/>
            <person name="Butler G."/>
            <person name="Nguyen T.T.M."/>
            <person name="Dewar K."/>
            <person name="Conant G."/>
            <person name="Drula E."/>
            <person name="Henrissat B."/>
            <person name="Hansel C."/>
            <person name="Singer S."/>
            <person name="Hutchinson M.I."/>
            <person name="de Vries R.P."/>
            <person name="Natvig D.O."/>
            <person name="Powell A.J."/>
            <person name="Tsang A."/>
            <person name="Grigoriev I.V."/>
        </authorList>
    </citation>
    <scope>NUCLEOTIDE SEQUENCE [LARGE SCALE GENOMIC DNA]</scope>
    <source>
        <strain evidence="3 4">CBS 494.80</strain>
    </source>
</reference>
<keyword evidence="2" id="KW-0472">Membrane</keyword>
<feature type="transmembrane region" description="Helical" evidence="2">
    <location>
        <begin position="968"/>
        <end position="990"/>
    </location>
</feature>
<dbReference type="SUPFAM" id="SSF53756">
    <property type="entry name" value="UDP-Glycosyltransferase/glycogen phosphorylase"/>
    <property type="match status" value="1"/>
</dbReference>